<evidence type="ECO:0000256" key="5">
    <source>
        <dbReference type="ARBA" id="ARBA00023267"/>
    </source>
</evidence>
<dbReference type="Gene3D" id="3.30.470.20">
    <property type="entry name" value="ATP-grasp fold, B domain"/>
    <property type="match status" value="1"/>
</dbReference>
<dbReference type="RefSeq" id="WP_093268891.1">
    <property type="nucleotide sequence ID" value="NZ_FNOK01000023.1"/>
</dbReference>
<dbReference type="SUPFAM" id="SSF52440">
    <property type="entry name" value="PreATP-grasp domain"/>
    <property type="match status" value="1"/>
</dbReference>
<accession>A0A1H3IJU9</accession>
<keyword evidence="2" id="KW-0436">Ligase</keyword>
<dbReference type="AlphaFoldDB" id="A0A1H3IJU9"/>
<evidence type="ECO:0000256" key="6">
    <source>
        <dbReference type="PROSITE-ProRule" id="PRU00409"/>
    </source>
</evidence>
<dbReference type="InterPro" id="IPR005481">
    <property type="entry name" value="BC-like_N"/>
</dbReference>
<dbReference type="InterPro" id="IPR005479">
    <property type="entry name" value="CPAse_ATP-bd"/>
</dbReference>
<proteinExistence type="predicted"/>
<dbReference type="SUPFAM" id="SSF56059">
    <property type="entry name" value="Glutathione synthetase ATP-binding domain-like"/>
    <property type="match status" value="1"/>
</dbReference>
<feature type="domain" description="Biotin carboxylation" evidence="8">
    <location>
        <begin position="3"/>
        <end position="447"/>
    </location>
</feature>
<reference evidence="10" key="1">
    <citation type="submission" date="2016-10" db="EMBL/GenBank/DDBJ databases">
        <authorList>
            <person name="Varghese N."/>
            <person name="Submissions S."/>
        </authorList>
    </citation>
    <scope>NUCLEOTIDE SEQUENCE [LARGE SCALE GENOMIC DNA]</scope>
    <source>
        <strain evidence="10">CGMCC 4.3530</strain>
    </source>
</reference>
<dbReference type="FunFam" id="3.40.50.20:FF:000010">
    <property type="entry name" value="Propionyl-CoA carboxylase subunit alpha"/>
    <property type="match status" value="1"/>
</dbReference>
<dbReference type="InterPro" id="IPR011764">
    <property type="entry name" value="Biotin_carboxylation_dom"/>
</dbReference>
<dbReference type="GO" id="GO:0046872">
    <property type="term" value="F:metal ion binding"/>
    <property type="evidence" value="ECO:0007669"/>
    <property type="project" value="InterPro"/>
</dbReference>
<sequence>MTGLRRVLVANRGEIAVRIIRACHAADIEAVAVYSDADEHARWVQMADDAVHIGRSAAQKSYLDPDVLLKAARSTDVDAVHPGYGFLSENAAFAQAIDEAGLVFIGPPPAVLEQMGDKAAARRAAEIAGVPVVPGSGPITDPADAPRVARELGFPLLLKAASGGGGRGIRPVRDAEELLDLLPGAQAEARSAFGDATIYLERAVPNARHVEVQVLADEQGNVVHLFERDCSVQRRRQKLLEEAPAPALSEKTRQAVTSAAVRLAERVGYRNAGTVEFLVDSDENFYFIEMNARVQVEHPITEAITGVDVVAEQLRIAGGAPLALDQDSIECRGAAIELRINAEDPTRAFAPTPGEITALQLPGGPGVRVDTGISQGDRISPFYDSLIAKLICWGRDRRQAYARARQALAEFHVEGIASTVALHRRLASNAELGDGPVHTMWLEQVLADD</sequence>
<dbReference type="Pfam" id="PF02786">
    <property type="entry name" value="CPSase_L_D2"/>
    <property type="match status" value="1"/>
</dbReference>
<keyword evidence="3 6" id="KW-0547">Nucleotide-binding</keyword>
<protein>
    <recommendedName>
        <fullName evidence="1">biotin carboxylase</fullName>
        <ecNumber evidence="1">6.3.4.14</ecNumber>
    </recommendedName>
</protein>
<gene>
    <name evidence="9" type="ORF">SAMN05216215_102319</name>
</gene>
<dbReference type="Pfam" id="PF02785">
    <property type="entry name" value="Biotin_carb_C"/>
    <property type="match status" value="1"/>
</dbReference>
<dbReference type="PROSITE" id="PS50975">
    <property type="entry name" value="ATP_GRASP"/>
    <property type="match status" value="1"/>
</dbReference>
<dbReference type="PANTHER" id="PTHR18866">
    <property type="entry name" value="CARBOXYLASE:PYRUVATE/ACETYL-COA/PROPIONYL-COA CARBOXYLASE"/>
    <property type="match status" value="1"/>
</dbReference>
<dbReference type="SMART" id="SM00878">
    <property type="entry name" value="Biotin_carb_C"/>
    <property type="match status" value="1"/>
</dbReference>
<dbReference type="NCBIfam" id="NF006367">
    <property type="entry name" value="PRK08591.1"/>
    <property type="match status" value="1"/>
</dbReference>
<dbReference type="InterPro" id="IPR011054">
    <property type="entry name" value="Rudment_hybrid_motif"/>
</dbReference>
<dbReference type="Pfam" id="PF00289">
    <property type="entry name" value="Biotin_carb_N"/>
    <property type="match status" value="1"/>
</dbReference>
<keyword evidence="5" id="KW-0092">Biotin</keyword>
<evidence type="ECO:0000256" key="3">
    <source>
        <dbReference type="ARBA" id="ARBA00022741"/>
    </source>
</evidence>
<evidence type="ECO:0000259" key="7">
    <source>
        <dbReference type="PROSITE" id="PS50975"/>
    </source>
</evidence>
<evidence type="ECO:0000256" key="1">
    <source>
        <dbReference type="ARBA" id="ARBA00013263"/>
    </source>
</evidence>
<dbReference type="PROSITE" id="PS00866">
    <property type="entry name" value="CPSASE_1"/>
    <property type="match status" value="1"/>
</dbReference>
<dbReference type="GO" id="GO:0005524">
    <property type="term" value="F:ATP binding"/>
    <property type="evidence" value="ECO:0007669"/>
    <property type="project" value="UniProtKB-UniRule"/>
</dbReference>
<evidence type="ECO:0000313" key="9">
    <source>
        <dbReference type="EMBL" id="SDY27665.1"/>
    </source>
</evidence>
<dbReference type="PROSITE" id="PS00867">
    <property type="entry name" value="CPSASE_2"/>
    <property type="match status" value="1"/>
</dbReference>
<dbReference type="STRING" id="418495.SAMN05216215_102319"/>
<keyword evidence="4 6" id="KW-0067">ATP-binding</keyword>
<evidence type="ECO:0000256" key="2">
    <source>
        <dbReference type="ARBA" id="ARBA00022598"/>
    </source>
</evidence>
<dbReference type="PANTHER" id="PTHR18866:SF33">
    <property type="entry name" value="METHYLCROTONOYL-COA CARBOXYLASE SUBUNIT ALPHA, MITOCHONDRIAL-RELATED"/>
    <property type="match status" value="1"/>
</dbReference>
<organism evidence="9 10">
    <name type="scientific">Saccharopolyspora shandongensis</name>
    <dbReference type="NCBI Taxonomy" id="418495"/>
    <lineage>
        <taxon>Bacteria</taxon>
        <taxon>Bacillati</taxon>
        <taxon>Actinomycetota</taxon>
        <taxon>Actinomycetes</taxon>
        <taxon>Pseudonocardiales</taxon>
        <taxon>Pseudonocardiaceae</taxon>
        <taxon>Saccharopolyspora</taxon>
    </lineage>
</organism>
<dbReference type="Proteomes" id="UP000199529">
    <property type="component" value="Unassembled WGS sequence"/>
</dbReference>
<dbReference type="InterPro" id="IPR016185">
    <property type="entry name" value="PreATP-grasp_dom_sf"/>
</dbReference>
<dbReference type="EC" id="6.3.4.14" evidence="1"/>
<evidence type="ECO:0000256" key="4">
    <source>
        <dbReference type="ARBA" id="ARBA00022840"/>
    </source>
</evidence>
<dbReference type="PROSITE" id="PS50979">
    <property type="entry name" value="BC"/>
    <property type="match status" value="1"/>
</dbReference>
<evidence type="ECO:0000313" key="10">
    <source>
        <dbReference type="Proteomes" id="UP000199529"/>
    </source>
</evidence>
<name>A0A1H3IJU9_9PSEU</name>
<feature type="domain" description="ATP-grasp" evidence="7">
    <location>
        <begin position="122"/>
        <end position="318"/>
    </location>
</feature>
<dbReference type="OrthoDB" id="9760256at2"/>
<keyword evidence="10" id="KW-1185">Reference proteome</keyword>
<dbReference type="InterPro" id="IPR011761">
    <property type="entry name" value="ATP-grasp"/>
</dbReference>
<dbReference type="InterPro" id="IPR050856">
    <property type="entry name" value="Biotin_carboxylase_complex"/>
</dbReference>
<evidence type="ECO:0000259" key="8">
    <source>
        <dbReference type="PROSITE" id="PS50979"/>
    </source>
</evidence>
<dbReference type="EMBL" id="FNOK01000023">
    <property type="protein sequence ID" value="SDY27665.1"/>
    <property type="molecule type" value="Genomic_DNA"/>
</dbReference>
<dbReference type="SUPFAM" id="SSF51246">
    <property type="entry name" value="Rudiment single hybrid motif"/>
    <property type="match status" value="1"/>
</dbReference>
<dbReference type="GO" id="GO:0004075">
    <property type="term" value="F:biotin carboxylase activity"/>
    <property type="evidence" value="ECO:0007669"/>
    <property type="project" value="UniProtKB-EC"/>
</dbReference>
<dbReference type="InterPro" id="IPR005482">
    <property type="entry name" value="Biotin_COase_C"/>
</dbReference>